<evidence type="ECO:0000313" key="3">
    <source>
        <dbReference type="WBParaSite" id="HPBE_0002388901-mRNA-1"/>
    </source>
</evidence>
<protein>
    <submittedName>
        <fullName evidence="1 3">Uncharacterized protein</fullName>
    </submittedName>
</protein>
<accession>A0A183GMG9</accession>
<dbReference type="Proteomes" id="UP000050761">
    <property type="component" value="Unassembled WGS sequence"/>
</dbReference>
<dbReference type="EMBL" id="UZAH01035596">
    <property type="protein sequence ID" value="VDP41645.1"/>
    <property type="molecule type" value="Genomic_DNA"/>
</dbReference>
<reference evidence="3" key="2">
    <citation type="submission" date="2019-09" db="UniProtKB">
        <authorList>
            <consortium name="WormBaseParasite"/>
        </authorList>
    </citation>
    <scope>IDENTIFICATION</scope>
</reference>
<evidence type="ECO:0000313" key="1">
    <source>
        <dbReference type="EMBL" id="VDP41645.1"/>
    </source>
</evidence>
<sequence>MTSQEPPPRILLEASNCTEVGFSEKPKRVLPIERQSMSIDIATSEADGGAAVELPPQRLARASSRLRSIEGLSEKTISALKRQKRSHTSSPFKKTRSITLQNLQHLHAAAQLAHVDLHGASNMRKSFSDFVLGCPYGATPLSVYTSDIAECDKSVKRLTLRETNACCAHPVEATLCLRSPTAAFPPDLKHAK</sequence>
<dbReference type="WBParaSite" id="HPBE_0002388901-mRNA-1">
    <property type="protein sequence ID" value="HPBE_0002388901-mRNA-1"/>
    <property type="gene ID" value="HPBE_0002388901"/>
</dbReference>
<reference evidence="1 2" key="1">
    <citation type="submission" date="2018-11" db="EMBL/GenBank/DDBJ databases">
        <authorList>
            <consortium name="Pathogen Informatics"/>
        </authorList>
    </citation>
    <scope>NUCLEOTIDE SEQUENCE [LARGE SCALE GENOMIC DNA]</scope>
</reference>
<dbReference type="AlphaFoldDB" id="A0A183GMG9"/>
<dbReference type="OrthoDB" id="5875818at2759"/>
<evidence type="ECO:0000313" key="2">
    <source>
        <dbReference type="Proteomes" id="UP000050761"/>
    </source>
</evidence>
<name>A0A183GMG9_HELPZ</name>
<organism evidence="2 3">
    <name type="scientific">Heligmosomoides polygyrus</name>
    <name type="common">Parasitic roundworm</name>
    <dbReference type="NCBI Taxonomy" id="6339"/>
    <lineage>
        <taxon>Eukaryota</taxon>
        <taxon>Metazoa</taxon>
        <taxon>Ecdysozoa</taxon>
        <taxon>Nematoda</taxon>
        <taxon>Chromadorea</taxon>
        <taxon>Rhabditida</taxon>
        <taxon>Rhabditina</taxon>
        <taxon>Rhabditomorpha</taxon>
        <taxon>Strongyloidea</taxon>
        <taxon>Heligmosomidae</taxon>
        <taxon>Heligmosomoides</taxon>
    </lineage>
</organism>
<accession>A0A3P8EBW8</accession>
<proteinExistence type="predicted"/>
<gene>
    <name evidence="1" type="ORF">HPBE_LOCUS23888</name>
</gene>
<keyword evidence="2" id="KW-1185">Reference proteome</keyword>